<evidence type="ECO:0000256" key="1">
    <source>
        <dbReference type="SAM" id="Phobius"/>
    </source>
</evidence>
<accession>A0A9W9IV84</accession>
<keyword evidence="1" id="KW-0812">Transmembrane</keyword>
<dbReference type="AlphaFoldDB" id="A0A9W9IV84"/>
<dbReference type="EMBL" id="JAPQKP010000006">
    <property type="protein sequence ID" value="KAJ5185405.1"/>
    <property type="molecule type" value="Genomic_DNA"/>
</dbReference>
<evidence type="ECO:0000313" key="2">
    <source>
        <dbReference type="EMBL" id="KAJ5185405.1"/>
    </source>
</evidence>
<comment type="caution">
    <text evidence="2">The sequence shown here is derived from an EMBL/GenBank/DDBJ whole genome shotgun (WGS) entry which is preliminary data.</text>
</comment>
<feature type="transmembrane region" description="Helical" evidence="1">
    <location>
        <begin position="12"/>
        <end position="31"/>
    </location>
</feature>
<name>A0A9W9IV84_9EURO</name>
<keyword evidence="1" id="KW-1133">Transmembrane helix</keyword>
<proteinExistence type="predicted"/>
<gene>
    <name evidence="2" type="ORF">N7472_010245</name>
</gene>
<evidence type="ECO:0000313" key="3">
    <source>
        <dbReference type="Proteomes" id="UP001150879"/>
    </source>
</evidence>
<dbReference type="Proteomes" id="UP001150879">
    <property type="component" value="Unassembled WGS sequence"/>
</dbReference>
<sequence>MVLPSYNSADTSVSIQLLLVALLGLSIYSLAQRFIAWRRLSHIRGSPARVGLNTVVNSNPESVVRVLQPRSGFIGALDYQAARFRPGSDNILSMRDKKAHKVLKSKTTAGVASLSSVIRKPANLSLQYNGKDVEGQEGQKGVKTFAVRLY</sequence>
<reference evidence="2" key="1">
    <citation type="submission" date="2022-11" db="EMBL/GenBank/DDBJ databases">
        <authorList>
            <person name="Petersen C."/>
        </authorList>
    </citation>
    <scope>NUCLEOTIDE SEQUENCE</scope>
    <source>
        <strain evidence="2">IBT 16849</strain>
    </source>
</reference>
<keyword evidence="3" id="KW-1185">Reference proteome</keyword>
<protein>
    <submittedName>
        <fullName evidence="2">Cytochrome P450</fullName>
    </submittedName>
</protein>
<keyword evidence="1" id="KW-0472">Membrane</keyword>
<organism evidence="2 3">
    <name type="scientific">Penicillium cf. griseofulvum</name>
    <dbReference type="NCBI Taxonomy" id="2972120"/>
    <lineage>
        <taxon>Eukaryota</taxon>
        <taxon>Fungi</taxon>
        <taxon>Dikarya</taxon>
        <taxon>Ascomycota</taxon>
        <taxon>Pezizomycotina</taxon>
        <taxon>Eurotiomycetes</taxon>
        <taxon>Eurotiomycetidae</taxon>
        <taxon>Eurotiales</taxon>
        <taxon>Aspergillaceae</taxon>
        <taxon>Penicillium</taxon>
    </lineage>
</organism>
<reference evidence="2" key="2">
    <citation type="journal article" date="2023" name="IMA Fungus">
        <title>Comparative genomic study of the Penicillium genus elucidates a diverse pangenome and 15 lateral gene transfer events.</title>
        <authorList>
            <person name="Petersen C."/>
            <person name="Sorensen T."/>
            <person name="Nielsen M.R."/>
            <person name="Sondergaard T.E."/>
            <person name="Sorensen J.L."/>
            <person name="Fitzpatrick D.A."/>
            <person name="Frisvad J.C."/>
            <person name="Nielsen K.L."/>
        </authorList>
    </citation>
    <scope>NUCLEOTIDE SEQUENCE</scope>
    <source>
        <strain evidence="2">IBT 16849</strain>
    </source>
</reference>